<organism evidence="3 4">
    <name type="scientific">Pseudophaeobacter arcticus</name>
    <dbReference type="NCBI Taxonomy" id="385492"/>
    <lineage>
        <taxon>Bacteria</taxon>
        <taxon>Pseudomonadati</taxon>
        <taxon>Pseudomonadota</taxon>
        <taxon>Alphaproteobacteria</taxon>
        <taxon>Rhodobacterales</taxon>
        <taxon>Paracoccaceae</taxon>
        <taxon>Pseudophaeobacter</taxon>
    </lineage>
</organism>
<gene>
    <name evidence="3" type="ORF">NBRC116598_27070</name>
</gene>
<feature type="domain" description="Cupin type-2" evidence="2">
    <location>
        <begin position="81"/>
        <end position="135"/>
    </location>
</feature>
<dbReference type="Pfam" id="PF07883">
    <property type="entry name" value="Cupin_2"/>
    <property type="match status" value="1"/>
</dbReference>
<accession>A0ABQ0AN08</accession>
<evidence type="ECO:0000313" key="4">
    <source>
        <dbReference type="Proteomes" id="UP001441944"/>
    </source>
</evidence>
<name>A0ABQ0AN08_9RHOB</name>
<dbReference type="InterPro" id="IPR051610">
    <property type="entry name" value="GPI/OXD"/>
</dbReference>
<dbReference type="Gene3D" id="2.60.120.10">
    <property type="entry name" value="Jelly Rolls"/>
    <property type="match status" value="1"/>
</dbReference>
<dbReference type="EMBL" id="BAABWU010000010">
    <property type="protein sequence ID" value="GAA6197263.1"/>
    <property type="molecule type" value="Genomic_DNA"/>
</dbReference>
<comment type="caution">
    <text evidence="3">The sequence shown here is derived from an EMBL/GenBank/DDBJ whole genome shotgun (WGS) entry which is preliminary data.</text>
</comment>
<sequence length="168" mass="18283">MQQELPQDIAMDITTLATDLSDTEQLHQASNLPHPPQDHLMVVDAAQVPLAGGTDAAFGEVRWRTLINSCSEKSRDMVLGIAEFEPHGRLLPHRHDPAEFYLGLEGAGTVTIDGTPHEMRPGVAIYVPANAEHSTQAGPDGLRFAYGFAESSFEQITYRFTGAEEAQA</sequence>
<dbReference type="PANTHER" id="PTHR35848:SF6">
    <property type="entry name" value="CUPIN TYPE-2 DOMAIN-CONTAINING PROTEIN"/>
    <property type="match status" value="1"/>
</dbReference>
<evidence type="ECO:0000259" key="2">
    <source>
        <dbReference type="Pfam" id="PF07883"/>
    </source>
</evidence>
<proteinExistence type="predicted"/>
<dbReference type="SUPFAM" id="SSF51182">
    <property type="entry name" value="RmlC-like cupins"/>
    <property type="match status" value="1"/>
</dbReference>
<dbReference type="InterPro" id="IPR011051">
    <property type="entry name" value="RmlC_Cupin_sf"/>
</dbReference>
<protein>
    <recommendedName>
        <fullName evidence="2">Cupin type-2 domain-containing protein</fullName>
    </recommendedName>
</protein>
<keyword evidence="4" id="KW-1185">Reference proteome</keyword>
<evidence type="ECO:0000256" key="1">
    <source>
        <dbReference type="ARBA" id="ARBA00022723"/>
    </source>
</evidence>
<keyword evidence="1" id="KW-0479">Metal-binding</keyword>
<reference evidence="3 4" key="1">
    <citation type="submission" date="2024-04" db="EMBL/GenBank/DDBJ databases">
        <title>Draft genome sequence of Pseudophaeobacter arcticus NBRC 116598.</title>
        <authorList>
            <person name="Miyakawa T."/>
            <person name="Kusuya Y."/>
            <person name="Miura T."/>
        </authorList>
    </citation>
    <scope>NUCLEOTIDE SEQUENCE [LARGE SCALE GENOMIC DNA]</scope>
    <source>
        <strain evidence="3 4">SU-CL00105</strain>
    </source>
</reference>
<evidence type="ECO:0000313" key="3">
    <source>
        <dbReference type="EMBL" id="GAA6197263.1"/>
    </source>
</evidence>
<dbReference type="InterPro" id="IPR013096">
    <property type="entry name" value="Cupin_2"/>
</dbReference>
<dbReference type="PANTHER" id="PTHR35848">
    <property type="entry name" value="OXALATE-BINDING PROTEIN"/>
    <property type="match status" value="1"/>
</dbReference>
<dbReference type="InterPro" id="IPR014710">
    <property type="entry name" value="RmlC-like_jellyroll"/>
</dbReference>
<dbReference type="Proteomes" id="UP001441944">
    <property type="component" value="Unassembled WGS sequence"/>
</dbReference>